<dbReference type="EMBL" id="GBXM01014717">
    <property type="protein sequence ID" value="JAH93860.1"/>
    <property type="molecule type" value="Transcribed_RNA"/>
</dbReference>
<reference evidence="1" key="1">
    <citation type="submission" date="2014-11" db="EMBL/GenBank/DDBJ databases">
        <authorList>
            <person name="Amaro Gonzalez C."/>
        </authorList>
    </citation>
    <scope>NUCLEOTIDE SEQUENCE</scope>
</reference>
<dbReference type="AlphaFoldDB" id="A0A0E9WW78"/>
<evidence type="ECO:0000313" key="1">
    <source>
        <dbReference type="EMBL" id="JAH93860.1"/>
    </source>
</evidence>
<accession>A0A0E9WW78</accession>
<name>A0A0E9WW78_ANGAN</name>
<organism evidence="1">
    <name type="scientific">Anguilla anguilla</name>
    <name type="common">European freshwater eel</name>
    <name type="synonym">Muraena anguilla</name>
    <dbReference type="NCBI Taxonomy" id="7936"/>
    <lineage>
        <taxon>Eukaryota</taxon>
        <taxon>Metazoa</taxon>
        <taxon>Chordata</taxon>
        <taxon>Craniata</taxon>
        <taxon>Vertebrata</taxon>
        <taxon>Euteleostomi</taxon>
        <taxon>Actinopterygii</taxon>
        <taxon>Neopterygii</taxon>
        <taxon>Teleostei</taxon>
        <taxon>Anguilliformes</taxon>
        <taxon>Anguillidae</taxon>
        <taxon>Anguilla</taxon>
    </lineage>
</organism>
<reference evidence="1" key="2">
    <citation type="journal article" date="2015" name="Fish Shellfish Immunol.">
        <title>Early steps in the European eel (Anguilla anguilla)-Vibrio vulnificus interaction in the gills: Role of the RtxA13 toxin.</title>
        <authorList>
            <person name="Callol A."/>
            <person name="Pajuelo D."/>
            <person name="Ebbesson L."/>
            <person name="Teles M."/>
            <person name="MacKenzie S."/>
            <person name="Amaro C."/>
        </authorList>
    </citation>
    <scope>NUCLEOTIDE SEQUENCE</scope>
</reference>
<sequence>MKKCLNLCNKFILIIFGHHYHTATLQYICLQITHCAIKVAPYFPAHIYS</sequence>
<protein>
    <submittedName>
        <fullName evidence="1">Uncharacterized protein</fullName>
    </submittedName>
</protein>
<proteinExistence type="predicted"/>